<sequence length="22" mass="2573">MEMHTLVDYTLLVFSSCLLLED</sequence>
<dbReference type="AlphaFoldDB" id="A0A2P2QZN9"/>
<accession>A0A2P2QZN9</accession>
<proteinExistence type="predicted"/>
<dbReference type="EMBL" id="GGEC01091974">
    <property type="protein sequence ID" value="MBX72458.1"/>
    <property type="molecule type" value="Transcribed_RNA"/>
</dbReference>
<organism evidence="1">
    <name type="scientific">Rhizophora mucronata</name>
    <name type="common">Asiatic mangrove</name>
    <dbReference type="NCBI Taxonomy" id="61149"/>
    <lineage>
        <taxon>Eukaryota</taxon>
        <taxon>Viridiplantae</taxon>
        <taxon>Streptophyta</taxon>
        <taxon>Embryophyta</taxon>
        <taxon>Tracheophyta</taxon>
        <taxon>Spermatophyta</taxon>
        <taxon>Magnoliopsida</taxon>
        <taxon>eudicotyledons</taxon>
        <taxon>Gunneridae</taxon>
        <taxon>Pentapetalae</taxon>
        <taxon>rosids</taxon>
        <taxon>fabids</taxon>
        <taxon>Malpighiales</taxon>
        <taxon>Rhizophoraceae</taxon>
        <taxon>Rhizophora</taxon>
    </lineage>
</organism>
<protein>
    <submittedName>
        <fullName evidence="1">Uncharacterized protein</fullName>
    </submittedName>
</protein>
<reference evidence="1" key="1">
    <citation type="submission" date="2018-02" db="EMBL/GenBank/DDBJ databases">
        <title>Rhizophora mucronata_Transcriptome.</title>
        <authorList>
            <person name="Meera S.P."/>
            <person name="Sreeshan A."/>
            <person name="Augustine A."/>
        </authorList>
    </citation>
    <scope>NUCLEOTIDE SEQUENCE</scope>
    <source>
        <tissue evidence="1">Leaf</tissue>
    </source>
</reference>
<evidence type="ECO:0000313" key="1">
    <source>
        <dbReference type="EMBL" id="MBX72458.1"/>
    </source>
</evidence>
<name>A0A2P2QZN9_RHIMU</name>